<feature type="domain" description="tRNA/rRNA methyltransferase SpoU type" evidence="4">
    <location>
        <begin position="115"/>
        <end position="251"/>
    </location>
</feature>
<dbReference type="GO" id="GO:0006396">
    <property type="term" value="P:RNA processing"/>
    <property type="evidence" value="ECO:0007669"/>
    <property type="project" value="InterPro"/>
</dbReference>
<evidence type="ECO:0000313" key="7">
    <source>
        <dbReference type="Proteomes" id="UP000463961"/>
    </source>
</evidence>
<keyword evidence="7" id="KW-1185">Reference proteome</keyword>
<evidence type="ECO:0000256" key="2">
    <source>
        <dbReference type="ARBA" id="ARBA00022603"/>
    </source>
</evidence>
<keyword evidence="2 6" id="KW-0489">Methyltransferase</keyword>
<dbReference type="AlphaFoldDB" id="A0A679HT84"/>
<dbReference type="InterPro" id="IPR001537">
    <property type="entry name" value="SpoU_MeTrfase"/>
</dbReference>
<reference evidence="7" key="1">
    <citation type="submission" date="2020-01" db="EMBL/GenBank/DDBJ databases">
        <title>Phosphoaccumulans saitamaens gen. nov., sp. nov., a polyphosphate accumulating bacterium isolated from surface river water.</title>
        <authorList>
            <person name="Watanabe K."/>
            <person name="Suda W."/>
        </authorList>
    </citation>
    <scope>NUCLEOTIDE SEQUENCE [LARGE SCALE GENOMIC DNA]</scope>
    <source>
        <strain evidence="7">ICHIAU1</strain>
    </source>
</reference>
<dbReference type="Gene3D" id="3.40.1280.10">
    <property type="match status" value="1"/>
</dbReference>
<dbReference type="GO" id="GO:0008173">
    <property type="term" value="F:RNA methyltransferase activity"/>
    <property type="evidence" value="ECO:0007669"/>
    <property type="project" value="InterPro"/>
</dbReference>
<dbReference type="Proteomes" id="UP000463961">
    <property type="component" value="Chromosome"/>
</dbReference>
<keyword evidence="3 6" id="KW-0808">Transferase</keyword>
<dbReference type="SUPFAM" id="SSF75217">
    <property type="entry name" value="alpha/beta knot"/>
    <property type="match status" value="1"/>
</dbReference>
<organism evidence="6 7">
    <name type="scientific">Fluviibacter phosphoraccumulans</name>
    <dbReference type="NCBI Taxonomy" id="1751046"/>
    <lineage>
        <taxon>Bacteria</taxon>
        <taxon>Pseudomonadati</taxon>
        <taxon>Pseudomonadota</taxon>
        <taxon>Betaproteobacteria</taxon>
        <taxon>Rhodocyclales</taxon>
        <taxon>Fluviibacteraceae</taxon>
        <taxon>Fluviibacter</taxon>
    </lineage>
</organism>
<dbReference type="GO" id="GO:0032259">
    <property type="term" value="P:methylation"/>
    <property type="evidence" value="ECO:0007669"/>
    <property type="project" value="UniProtKB-KW"/>
</dbReference>
<protein>
    <submittedName>
        <fullName evidence="6">RNA methyltransferase</fullName>
    </submittedName>
</protein>
<dbReference type="OrthoDB" id="9794400at2"/>
<sequence>MDVISSRQNTLVKQLKKLGDSKRERAEAGQIIAEGVHLLQMQISTAVMPSLVVLAERCQDDSEIKAVLGRCEPGRVVILADAIFDQIAPTDTPSGLLFVSDQTACTQPLDVTMDVLLLDRVQDPGNVGSLIRTAVAAGVRQIVLSPGCADAWSPRCLRAGQGAQWLANIHADVVLNEFLTRFPGAIAATLLERGVSLYDQDLSAPTAWLFGNEGQGLDPQLAALASHRITIPMPGGMESLNVNAAAAVCLFEQVRQRSSLNT</sequence>
<dbReference type="PANTHER" id="PTHR43191">
    <property type="entry name" value="RRNA METHYLTRANSFERASE 3"/>
    <property type="match status" value="1"/>
</dbReference>
<feature type="domain" description="MRM3-like substrate binding" evidence="5">
    <location>
        <begin position="9"/>
        <end position="97"/>
    </location>
</feature>
<dbReference type="RefSeq" id="WP_162049720.1">
    <property type="nucleotide sequence ID" value="NZ_AP019011.1"/>
</dbReference>
<comment type="similarity">
    <text evidence="1">Belongs to the class IV-like SAM-binding methyltransferase superfamily. RNA methyltransferase TrmH family.</text>
</comment>
<evidence type="ECO:0000256" key="1">
    <source>
        <dbReference type="ARBA" id="ARBA00007228"/>
    </source>
</evidence>
<evidence type="ECO:0000256" key="3">
    <source>
        <dbReference type="ARBA" id="ARBA00022679"/>
    </source>
</evidence>
<evidence type="ECO:0000259" key="4">
    <source>
        <dbReference type="Pfam" id="PF00588"/>
    </source>
</evidence>
<dbReference type="Pfam" id="PF00588">
    <property type="entry name" value="SpoU_methylase"/>
    <property type="match status" value="1"/>
</dbReference>
<dbReference type="InterPro" id="IPR029064">
    <property type="entry name" value="Ribosomal_eL30-like_sf"/>
</dbReference>
<name>A0A679HT84_9RHOO</name>
<dbReference type="InterPro" id="IPR053888">
    <property type="entry name" value="MRM3-like_sub_bind"/>
</dbReference>
<dbReference type="CDD" id="cd18095">
    <property type="entry name" value="SpoU-like_rRNA-MTase"/>
    <property type="match status" value="1"/>
</dbReference>
<dbReference type="SUPFAM" id="SSF55315">
    <property type="entry name" value="L30e-like"/>
    <property type="match status" value="1"/>
</dbReference>
<dbReference type="InterPro" id="IPR029028">
    <property type="entry name" value="Alpha/beta_knot_MTases"/>
</dbReference>
<dbReference type="PANTHER" id="PTHR43191:SF2">
    <property type="entry name" value="RRNA METHYLTRANSFERASE 3, MITOCHONDRIAL"/>
    <property type="match status" value="1"/>
</dbReference>
<gene>
    <name evidence="6" type="ORF">ICHIAU1_18600</name>
</gene>
<dbReference type="Pfam" id="PF22435">
    <property type="entry name" value="MRM3-like_sub_bind"/>
    <property type="match status" value="1"/>
</dbReference>
<dbReference type="GO" id="GO:0003723">
    <property type="term" value="F:RNA binding"/>
    <property type="evidence" value="ECO:0007669"/>
    <property type="project" value="InterPro"/>
</dbReference>
<proteinExistence type="inferred from homology"/>
<evidence type="ECO:0000259" key="5">
    <source>
        <dbReference type="Pfam" id="PF22435"/>
    </source>
</evidence>
<dbReference type="Gene3D" id="3.30.1330.30">
    <property type="match status" value="1"/>
</dbReference>
<dbReference type="InterPro" id="IPR029026">
    <property type="entry name" value="tRNA_m1G_MTases_N"/>
</dbReference>
<dbReference type="InterPro" id="IPR051259">
    <property type="entry name" value="rRNA_Methyltransferase"/>
</dbReference>
<evidence type="ECO:0000313" key="6">
    <source>
        <dbReference type="EMBL" id="BBU69577.1"/>
    </source>
</evidence>
<dbReference type="EMBL" id="AP022345">
    <property type="protein sequence ID" value="BBU69577.1"/>
    <property type="molecule type" value="Genomic_DNA"/>
</dbReference>
<accession>A0A679HT84</accession>